<dbReference type="AlphaFoldDB" id="A0A329LX00"/>
<gene>
    <name evidence="9" type="ORF">DQG23_34775</name>
</gene>
<feature type="transmembrane region" description="Helical" evidence="7">
    <location>
        <begin position="112"/>
        <end position="136"/>
    </location>
</feature>
<dbReference type="EMBL" id="QMFB01000033">
    <property type="protein sequence ID" value="RAV12495.1"/>
    <property type="molecule type" value="Genomic_DNA"/>
</dbReference>
<evidence type="ECO:0000256" key="4">
    <source>
        <dbReference type="ARBA" id="ARBA00022692"/>
    </source>
</evidence>
<protein>
    <submittedName>
        <fullName evidence="9">Carbohydrate ABC transporter permease</fullName>
    </submittedName>
</protein>
<dbReference type="OrthoDB" id="9771544at2"/>
<evidence type="ECO:0000313" key="10">
    <source>
        <dbReference type="Proteomes" id="UP000250369"/>
    </source>
</evidence>
<dbReference type="GO" id="GO:0055085">
    <property type="term" value="P:transmembrane transport"/>
    <property type="evidence" value="ECO:0007669"/>
    <property type="project" value="InterPro"/>
</dbReference>
<evidence type="ECO:0000256" key="7">
    <source>
        <dbReference type="RuleBase" id="RU363032"/>
    </source>
</evidence>
<name>A0A329LX00_9BACL</name>
<evidence type="ECO:0000256" key="1">
    <source>
        <dbReference type="ARBA" id="ARBA00004651"/>
    </source>
</evidence>
<dbReference type="RefSeq" id="WP_113035638.1">
    <property type="nucleotide sequence ID" value="NZ_QMFB01000033.1"/>
</dbReference>
<keyword evidence="10" id="KW-1185">Reference proteome</keyword>
<dbReference type="Proteomes" id="UP000250369">
    <property type="component" value="Unassembled WGS sequence"/>
</dbReference>
<feature type="transmembrane region" description="Helical" evidence="7">
    <location>
        <begin position="14"/>
        <end position="36"/>
    </location>
</feature>
<accession>A0A329LX00</accession>
<organism evidence="9 10">
    <name type="scientific">Paenibacillus contaminans</name>
    <dbReference type="NCBI Taxonomy" id="450362"/>
    <lineage>
        <taxon>Bacteria</taxon>
        <taxon>Bacillati</taxon>
        <taxon>Bacillota</taxon>
        <taxon>Bacilli</taxon>
        <taxon>Bacillales</taxon>
        <taxon>Paenibacillaceae</taxon>
        <taxon>Paenibacillus</taxon>
    </lineage>
</organism>
<dbReference type="PROSITE" id="PS50928">
    <property type="entry name" value="ABC_TM1"/>
    <property type="match status" value="1"/>
</dbReference>
<evidence type="ECO:0000256" key="6">
    <source>
        <dbReference type="ARBA" id="ARBA00023136"/>
    </source>
</evidence>
<keyword evidence="4 7" id="KW-0812">Transmembrane</keyword>
<proteinExistence type="inferred from homology"/>
<dbReference type="InterPro" id="IPR035906">
    <property type="entry name" value="MetI-like_sf"/>
</dbReference>
<keyword evidence="5 7" id="KW-1133">Transmembrane helix</keyword>
<dbReference type="InterPro" id="IPR000515">
    <property type="entry name" value="MetI-like"/>
</dbReference>
<evidence type="ECO:0000256" key="3">
    <source>
        <dbReference type="ARBA" id="ARBA00022475"/>
    </source>
</evidence>
<evidence type="ECO:0000313" key="9">
    <source>
        <dbReference type="EMBL" id="RAV12495.1"/>
    </source>
</evidence>
<sequence>MTALTIGGRRMKRVLLHIVLALSCLVMIYPVLWMVFSSFKPTAEIFSSEALLPKQWLFANYKTGWFGVPKMNFGTFLANSSLISLLVVIGNIVSASLVAFAFARLRFKLKSLWFGVMLMTMMLPGQVTLIPQYALFHKLDWINTYLPLTVPHFLGGTPFFIFLLVQFIRGIPRELDEAATIDGCGTFQIYWRIVMPLCGPALITTAIFSFIWTWDDFFGQLIYINDVKKYTAPLGLRLFLDGSGKNEWGPMLAMSVLSLLPSFVIFMTCQKYFVQGIATSGLKG</sequence>
<feature type="transmembrane region" description="Helical" evidence="7">
    <location>
        <begin position="148"/>
        <end position="168"/>
    </location>
</feature>
<reference evidence="9 10" key="1">
    <citation type="journal article" date="2009" name="Int. J. Syst. Evol. Microbiol.">
        <title>Paenibacillus contaminans sp. nov., isolated from a contaminated laboratory plate.</title>
        <authorList>
            <person name="Chou J.H."/>
            <person name="Lee J.H."/>
            <person name="Lin M.C."/>
            <person name="Chang P.S."/>
            <person name="Arun A.B."/>
            <person name="Young C.C."/>
            <person name="Chen W.M."/>
        </authorList>
    </citation>
    <scope>NUCLEOTIDE SEQUENCE [LARGE SCALE GENOMIC DNA]</scope>
    <source>
        <strain evidence="9 10">CKOBP-6</strain>
    </source>
</reference>
<dbReference type="PANTHER" id="PTHR43744">
    <property type="entry name" value="ABC TRANSPORTER PERMEASE PROTEIN MG189-RELATED-RELATED"/>
    <property type="match status" value="1"/>
</dbReference>
<dbReference type="Gene3D" id="1.10.3720.10">
    <property type="entry name" value="MetI-like"/>
    <property type="match status" value="1"/>
</dbReference>
<evidence type="ECO:0000256" key="5">
    <source>
        <dbReference type="ARBA" id="ARBA00022989"/>
    </source>
</evidence>
<keyword evidence="2 7" id="KW-0813">Transport</keyword>
<comment type="subcellular location">
    <subcellularLocation>
        <location evidence="1 7">Cell membrane</location>
        <topology evidence="1 7">Multi-pass membrane protein</topology>
    </subcellularLocation>
</comment>
<keyword evidence="3" id="KW-1003">Cell membrane</keyword>
<comment type="similarity">
    <text evidence="7">Belongs to the binding-protein-dependent transport system permease family.</text>
</comment>
<evidence type="ECO:0000259" key="8">
    <source>
        <dbReference type="PROSITE" id="PS50928"/>
    </source>
</evidence>
<comment type="caution">
    <text evidence="9">The sequence shown here is derived from an EMBL/GenBank/DDBJ whole genome shotgun (WGS) entry which is preliminary data.</text>
</comment>
<feature type="transmembrane region" description="Helical" evidence="7">
    <location>
        <begin position="189"/>
        <end position="212"/>
    </location>
</feature>
<dbReference type="Pfam" id="PF00528">
    <property type="entry name" value="BPD_transp_1"/>
    <property type="match status" value="1"/>
</dbReference>
<dbReference type="CDD" id="cd06261">
    <property type="entry name" value="TM_PBP2"/>
    <property type="match status" value="1"/>
</dbReference>
<feature type="transmembrane region" description="Helical" evidence="7">
    <location>
        <begin position="248"/>
        <end position="267"/>
    </location>
</feature>
<feature type="transmembrane region" description="Helical" evidence="7">
    <location>
        <begin position="76"/>
        <end position="100"/>
    </location>
</feature>
<dbReference type="PANTHER" id="PTHR43744:SF6">
    <property type="entry name" value="ABC TRANSPORTER PERMEASE PROTEIN YESQ-RELATED"/>
    <property type="match status" value="1"/>
</dbReference>
<keyword evidence="6 7" id="KW-0472">Membrane</keyword>
<dbReference type="GO" id="GO:0005886">
    <property type="term" value="C:plasma membrane"/>
    <property type="evidence" value="ECO:0007669"/>
    <property type="project" value="UniProtKB-SubCell"/>
</dbReference>
<dbReference type="SUPFAM" id="SSF161098">
    <property type="entry name" value="MetI-like"/>
    <property type="match status" value="1"/>
</dbReference>
<feature type="domain" description="ABC transmembrane type-1" evidence="8">
    <location>
        <begin position="77"/>
        <end position="269"/>
    </location>
</feature>
<evidence type="ECO:0000256" key="2">
    <source>
        <dbReference type="ARBA" id="ARBA00022448"/>
    </source>
</evidence>